<keyword evidence="12" id="KW-1185">Reference proteome</keyword>
<feature type="non-terminal residue" evidence="10">
    <location>
        <position position="50"/>
    </location>
</feature>
<dbReference type="InterPro" id="IPR036236">
    <property type="entry name" value="Znf_C2H2_sf"/>
</dbReference>
<dbReference type="PANTHER" id="PTHR24394">
    <property type="entry name" value="ZINC FINGER PROTEIN"/>
    <property type="match status" value="1"/>
</dbReference>
<keyword evidence="5" id="KW-0862">Zinc</keyword>
<dbReference type="SUPFAM" id="SSF57667">
    <property type="entry name" value="beta-beta-alpha zinc fingers"/>
    <property type="match status" value="1"/>
</dbReference>
<evidence type="ECO:0000259" key="8">
    <source>
        <dbReference type="PROSITE" id="PS50157"/>
    </source>
</evidence>
<evidence type="ECO:0000256" key="4">
    <source>
        <dbReference type="ARBA" id="ARBA00022771"/>
    </source>
</evidence>
<evidence type="ECO:0000313" key="9">
    <source>
        <dbReference type="EMBL" id="RKO98021.1"/>
    </source>
</evidence>
<sequence length="50" mass="5871">RPFHCGNCPAAFSRKHDLKRHISRIHFGLRPFQCITCPRLFARPDAMARH</sequence>
<evidence type="ECO:0000313" key="11">
    <source>
        <dbReference type="Proteomes" id="UP000268535"/>
    </source>
</evidence>
<keyword evidence="4 7" id="KW-0863">Zinc-finger</keyword>
<evidence type="ECO:0000256" key="2">
    <source>
        <dbReference type="ARBA" id="ARBA00022723"/>
    </source>
</evidence>
<dbReference type="Proteomes" id="UP000268535">
    <property type="component" value="Unassembled WGS sequence"/>
</dbReference>
<organism evidence="10 12">
    <name type="scientific">Caulochytrium protostelioides</name>
    <dbReference type="NCBI Taxonomy" id="1555241"/>
    <lineage>
        <taxon>Eukaryota</taxon>
        <taxon>Fungi</taxon>
        <taxon>Fungi incertae sedis</taxon>
        <taxon>Chytridiomycota</taxon>
        <taxon>Chytridiomycota incertae sedis</taxon>
        <taxon>Chytridiomycetes</taxon>
        <taxon>Caulochytriales</taxon>
        <taxon>Caulochytriaceae</taxon>
        <taxon>Caulochytrium</taxon>
    </lineage>
</organism>
<keyword evidence="2" id="KW-0479">Metal-binding</keyword>
<dbReference type="OrthoDB" id="8922241at2759"/>
<feature type="non-terminal residue" evidence="10">
    <location>
        <position position="1"/>
    </location>
</feature>
<reference evidence="10" key="2">
    <citation type="submission" date="2018-04" db="EMBL/GenBank/DDBJ databases">
        <title>Leveraging single-cell genomics to expand the Fungal Tree of Life.</title>
        <authorList>
            <consortium name="DOE Joint Genome Institute"/>
            <person name="Ahrendt S.R."/>
            <person name="Quandt C.A."/>
            <person name="Ciobanu D."/>
            <person name="Clum A."/>
            <person name="Salamov A."/>
            <person name="Andreopoulos B."/>
            <person name="Cheng J.-F."/>
            <person name="Woyke T."/>
            <person name="Pelin A."/>
            <person name="Henrissat B."/>
            <person name="Benny G.L."/>
            <person name="Smith M.E."/>
            <person name="James T.Y."/>
            <person name="Grigoriev I.V."/>
        </authorList>
    </citation>
    <scope>NUCLEOTIDE SEQUENCE</scope>
    <source>
        <strain evidence="10">ATCC 52028</strain>
    </source>
</reference>
<dbReference type="EMBL" id="ML014438">
    <property type="protein sequence ID" value="RKO98431.1"/>
    <property type="molecule type" value="Genomic_DNA"/>
</dbReference>
<proteinExistence type="predicted"/>
<dbReference type="AlphaFoldDB" id="A0A4P9WY67"/>
<dbReference type="GO" id="GO:0005634">
    <property type="term" value="C:nucleus"/>
    <property type="evidence" value="ECO:0007669"/>
    <property type="project" value="UniProtKB-SubCell"/>
</dbReference>
<dbReference type="Pfam" id="PF00096">
    <property type="entry name" value="zf-C2H2"/>
    <property type="match status" value="1"/>
</dbReference>
<keyword evidence="6" id="KW-0539">Nucleus</keyword>
<dbReference type="Gene3D" id="3.30.160.60">
    <property type="entry name" value="Classic Zinc Finger"/>
    <property type="match status" value="1"/>
</dbReference>
<reference evidence="9" key="3">
    <citation type="submission" date="2018-08" db="EMBL/GenBank/DDBJ databases">
        <title>Leveraging single-cell genomics to expand the Fungal Tree of Life.</title>
        <authorList>
            <consortium name="DOE Joint Genome Institute"/>
            <person name="Ahrendt S.R."/>
            <person name="Quandt C.A."/>
            <person name="Ciobanu D."/>
            <person name="Clum A."/>
            <person name="Salamov A."/>
            <person name="Andreopoulos B."/>
            <person name="Cheng J.-F."/>
            <person name="Woyke T."/>
            <person name="Pelin A."/>
            <person name="Henrissat B."/>
            <person name="Reynolds N."/>
            <person name="Benny G.L."/>
            <person name="Smith M.E."/>
            <person name="James T.Y."/>
            <person name="Grigoriev I.V."/>
        </authorList>
    </citation>
    <scope>NUCLEOTIDE SEQUENCE</scope>
    <source>
        <strain evidence="9">ATCC 52028</strain>
    </source>
</reference>
<gene>
    <name evidence="9" type="ORF">CAUPRSCDRAFT_3604</name>
    <name evidence="10" type="ORF">CXG81DRAFT_4183</name>
</gene>
<evidence type="ECO:0000313" key="12">
    <source>
        <dbReference type="Proteomes" id="UP000274922"/>
    </source>
</evidence>
<dbReference type="InterPro" id="IPR013087">
    <property type="entry name" value="Znf_C2H2_type"/>
</dbReference>
<reference evidence="11 12" key="1">
    <citation type="journal article" date="2018" name="Nat. Microbiol.">
        <title>Leveraging single-cell genomics to expand the fungal tree of life.</title>
        <authorList>
            <person name="Ahrendt S.R."/>
            <person name="Quandt C.A."/>
            <person name="Ciobanu D."/>
            <person name="Clum A."/>
            <person name="Salamov A."/>
            <person name="Andreopoulos B."/>
            <person name="Cheng J.F."/>
            <person name="Woyke T."/>
            <person name="Pelin A."/>
            <person name="Henrissat B."/>
            <person name="Reynolds N.K."/>
            <person name="Benny G.L."/>
            <person name="Smith M.E."/>
            <person name="James T.Y."/>
            <person name="Grigoriev I.V."/>
        </authorList>
    </citation>
    <scope>NUCLEOTIDE SEQUENCE [LARGE SCALE GENOMIC DNA]</scope>
    <source>
        <strain evidence="11 12">ATCC 52028</strain>
    </source>
</reference>
<dbReference type="STRING" id="1555241.A0A4P9WY67"/>
<dbReference type="PANTHER" id="PTHR24394:SF44">
    <property type="entry name" value="ZINC FINGER PROTEIN 271-LIKE"/>
    <property type="match status" value="1"/>
</dbReference>
<evidence type="ECO:0000256" key="3">
    <source>
        <dbReference type="ARBA" id="ARBA00022737"/>
    </source>
</evidence>
<accession>A0A4P9WY67</accession>
<evidence type="ECO:0000256" key="1">
    <source>
        <dbReference type="ARBA" id="ARBA00004123"/>
    </source>
</evidence>
<dbReference type="PROSITE" id="PS50157">
    <property type="entry name" value="ZINC_FINGER_C2H2_2"/>
    <property type="match status" value="1"/>
</dbReference>
<keyword evidence="3" id="KW-0677">Repeat</keyword>
<dbReference type="PROSITE" id="PS00028">
    <property type="entry name" value="ZINC_FINGER_C2H2_1"/>
    <property type="match status" value="1"/>
</dbReference>
<comment type="subcellular location">
    <subcellularLocation>
        <location evidence="1">Nucleus</location>
    </subcellularLocation>
</comment>
<evidence type="ECO:0000256" key="6">
    <source>
        <dbReference type="ARBA" id="ARBA00023242"/>
    </source>
</evidence>
<feature type="domain" description="C2H2-type" evidence="8">
    <location>
        <begin position="3"/>
        <end position="31"/>
    </location>
</feature>
<dbReference type="GO" id="GO:0000981">
    <property type="term" value="F:DNA-binding transcription factor activity, RNA polymerase II-specific"/>
    <property type="evidence" value="ECO:0007669"/>
    <property type="project" value="TreeGrafter"/>
</dbReference>
<evidence type="ECO:0000313" key="10">
    <source>
        <dbReference type="EMBL" id="RKO98431.1"/>
    </source>
</evidence>
<evidence type="ECO:0000256" key="5">
    <source>
        <dbReference type="ARBA" id="ARBA00022833"/>
    </source>
</evidence>
<dbReference type="GO" id="GO:0008270">
    <property type="term" value="F:zinc ion binding"/>
    <property type="evidence" value="ECO:0007669"/>
    <property type="project" value="UniProtKB-KW"/>
</dbReference>
<dbReference type="EMBL" id="ML009126">
    <property type="protein sequence ID" value="RKO98021.1"/>
    <property type="molecule type" value="Genomic_DNA"/>
</dbReference>
<name>A0A4P9WY67_9FUNG</name>
<dbReference type="Proteomes" id="UP000274922">
    <property type="component" value="Unassembled WGS sequence"/>
</dbReference>
<evidence type="ECO:0000256" key="7">
    <source>
        <dbReference type="PROSITE-ProRule" id="PRU00042"/>
    </source>
</evidence>
<protein>
    <recommendedName>
        <fullName evidence="8">C2H2-type domain-containing protein</fullName>
    </recommendedName>
</protein>